<dbReference type="OrthoDB" id="6501528at2"/>
<evidence type="ECO:0000313" key="2">
    <source>
        <dbReference type="EMBL" id="QFI38553.1"/>
    </source>
</evidence>
<dbReference type="NCBIfam" id="NF041442">
    <property type="entry name" value="YgjJ"/>
    <property type="match status" value="1"/>
</dbReference>
<evidence type="ECO:0000313" key="3">
    <source>
        <dbReference type="Proteomes" id="UP000327424"/>
    </source>
</evidence>
<protein>
    <recommendedName>
        <fullName evidence="4">Porin</fullName>
    </recommendedName>
</protein>
<dbReference type="SUPFAM" id="SSF56935">
    <property type="entry name" value="Porins"/>
    <property type="match status" value="1"/>
</dbReference>
<evidence type="ECO:0008006" key="4">
    <source>
        <dbReference type="Google" id="ProtNLM"/>
    </source>
</evidence>
<organism evidence="2 3">
    <name type="scientific">Moritella marina ATCC 15381</name>
    <dbReference type="NCBI Taxonomy" id="1202962"/>
    <lineage>
        <taxon>Bacteria</taxon>
        <taxon>Pseudomonadati</taxon>
        <taxon>Pseudomonadota</taxon>
        <taxon>Gammaproteobacteria</taxon>
        <taxon>Alteromonadales</taxon>
        <taxon>Moritellaceae</taxon>
        <taxon>Moritella</taxon>
    </lineage>
</organism>
<proteinExistence type="predicted"/>
<dbReference type="EMBL" id="CP044399">
    <property type="protein sequence ID" value="QFI38553.1"/>
    <property type="molecule type" value="Genomic_DNA"/>
</dbReference>
<keyword evidence="3" id="KW-1185">Reference proteome</keyword>
<keyword evidence="1" id="KW-0732">Signal</keyword>
<dbReference type="Proteomes" id="UP000327424">
    <property type="component" value="Chromosome"/>
</dbReference>
<dbReference type="InterPro" id="IPR048107">
    <property type="entry name" value="YgjJ-like"/>
</dbReference>
<dbReference type="KEGG" id="mmaa:FR932_12175"/>
<name>A0A5J6WKC5_MORMI</name>
<evidence type="ECO:0000256" key="1">
    <source>
        <dbReference type="SAM" id="SignalP"/>
    </source>
</evidence>
<feature type="signal peptide" evidence="1">
    <location>
        <begin position="1"/>
        <end position="23"/>
    </location>
</feature>
<sequence>MKTIFTKLTIVTSCIFTALYANAEEITSPAHSQNQPAEISKAAAINEPTTTNEPSFNFYGELGVGGHSALEGDDKGRYSDGTYIEAGLEMEMGNWFGLLYAEGWTVQVDGEGNPWATGHGWGGFEGGVNRAYVGYRTDDKTEIIVGRNDSSLDDVQWWGDATVEYGYTVPNTRDLNLAVKVQNLEGKLRYSVSAAPEGKFDEDDALVNFGKYDRYADKYTYAAMANGYVQYDLLEDLTLLGGAEVTDGAGEMVLVGAEYKNVAARVWHHTDQGTDTSEGTETGFMASTWYEASQGVYLSAGYNYANNELETAEDEVTSYVNAGVWWEYGGGKFATAMDSKFYLSNDTSDSDNQVFIMQYFYW</sequence>
<gene>
    <name evidence="2" type="ORF">FR932_12175</name>
</gene>
<accession>A0A5J6WKC5</accession>
<reference evidence="2 3" key="1">
    <citation type="submission" date="2019-09" db="EMBL/GenBank/DDBJ databases">
        <title>Hybrid Assembly of the complete Genome of the Deep-Sea Bacterium Moritella marina from long Nanopore and Illumina reads.</title>
        <authorList>
            <person name="Magin S."/>
            <person name="Georgoulis A."/>
            <person name="Papadimitriou K."/>
            <person name="Iliakis G."/>
            <person name="Vorgias C.E."/>
        </authorList>
    </citation>
    <scope>NUCLEOTIDE SEQUENCE [LARGE SCALE GENOMIC DNA]</scope>
    <source>
        <strain evidence="2 3">MP-1</strain>
    </source>
</reference>
<dbReference type="RefSeq" id="WP_019443009.1">
    <property type="nucleotide sequence ID" value="NZ_ALOE01000038.1"/>
</dbReference>
<dbReference type="AlphaFoldDB" id="A0A5J6WKC5"/>
<feature type="chain" id="PRO_5023839826" description="Porin" evidence="1">
    <location>
        <begin position="24"/>
        <end position="362"/>
    </location>
</feature>